<dbReference type="AlphaFoldDB" id="A0AA38LF76"/>
<organism evidence="2 3">
    <name type="scientific">Taxus chinensis</name>
    <name type="common">Chinese yew</name>
    <name type="synonym">Taxus wallichiana var. chinensis</name>
    <dbReference type="NCBI Taxonomy" id="29808"/>
    <lineage>
        <taxon>Eukaryota</taxon>
        <taxon>Viridiplantae</taxon>
        <taxon>Streptophyta</taxon>
        <taxon>Embryophyta</taxon>
        <taxon>Tracheophyta</taxon>
        <taxon>Spermatophyta</taxon>
        <taxon>Pinopsida</taxon>
        <taxon>Pinidae</taxon>
        <taxon>Conifers II</taxon>
        <taxon>Cupressales</taxon>
        <taxon>Taxaceae</taxon>
        <taxon>Taxus</taxon>
    </lineage>
</organism>
<feature type="region of interest" description="Disordered" evidence="1">
    <location>
        <begin position="35"/>
        <end position="56"/>
    </location>
</feature>
<accession>A0AA38LF76</accession>
<gene>
    <name evidence="2" type="ORF">KI387_020661</name>
</gene>
<evidence type="ECO:0000256" key="1">
    <source>
        <dbReference type="SAM" id="MobiDB-lite"/>
    </source>
</evidence>
<sequence length="56" mass="6297">MEREVKSTIKKLVEQEVERNANEVMKEIDEESIGKEYGSMGGDTNLATSFPKVAHI</sequence>
<name>A0AA38LF76_TAXCH</name>
<evidence type="ECO:0000313" key="3">
    <source>
        <dbReference type="Proteomes" id="UP000824469"/>
    </source>
</evidence>
<dbReference type="Proteomes" id="UP000824469">
    <property type="component" value="Unassembled WGS sequence"/>
</dbReference>
<protein>
    <submittedName>
        <fullName evidence="2">Uncharacterized protein</fullName>
    </submittedName>
</protein>
<proteinExistence type="predicted"/>
<keyword evidence="3" id="KW-1185">Reference proteome</keyword>
<dbReference type="EMBL" id="JAHRHJ020000004">
    <property type="protein sequence ID" value="KAH9318892.1"/>
    <property type="molecule type" value="Genomic_DNA"/>
</dbReference>
<feature type="non-terminal residue" evidence="2">
    <location>
        <position position="56"/>
    </location>
</feature>
<evidence type="ECO:0000313" key="2">
    <source>
        <dbReference type="EMBL" id="KAH9318892.1"/>
    </source>
</evidence>
<comment type="caution">
    <text evidence="2">The sequence shown here is derived from an EMBL/GenBank/DDBJ whole genome shotgun (WGS) entry which is preliminary data.</text>
</comment>
<reference evidence="2 3" key="1">
    <citation type="journal article" date="2021" name="Nat. Plants">
        <title>The Taxus genome provides insights into paclitaxel biosynthesis.</title>
        <authorList>
            <person name="Xiong X."/>
            <person name="Gou J."/>
            <person name="Liao Q."/>
            <person name="Li Y."/>
            <person name="Zhou Q."/>
            <person name="Bi G."/>
            <person name="Li C."/>
            <person name="Du R."/>
            <person name="Wang X."/>
            <person name="Sun T."/>
            <person name="Guo L."/>
            <person name="Liang H."/>
            <person name="Lu P."/>
            <person name="Wu Y."/>
            <person name="Zhang Z."/>
            <person name="Ro D.K."/>
            <person name="Shang Y."/>
            <person name="Huang S."/>
            <person name="Yan J."/>
        </authorList>
    </citation>
    <scope>NUCLEOTIDE SEQUENCE [LARGE SCALE GENOMIC DNA]</scope>
    <source>
        <strain evidence="2">Ta-2019</strain>
    </source>
</reference>